<organism evidence="2 3">
    <name type="scientific">candidate division WWE3 bacterium RIFCSPHIGHO2_01_FULL_48_15</name>
    <dbReference type="NCBI Taxonomy" id="1802619"/>
    <lineage>
        <taxon>Bacteria</taxon>
        <taxon>Katanobacteria</taxon>
    </lineage>
</organism>
<dbReference type="AlphaFoldDB" id="A0A1F4VCE5"/>
<dbReference type="Proteomes" id="UP000179005">
    <property type="component" value="Unassembled WGS sequence"/>
</dbReference>
<feature type="region of interest" description="Disordered" evidence="1">
    <location>
        <begin position="66"/>
        <end position="90"/>
    </location>
</feature>
<dbReference type="EMBL" id="MEVC01000011">
    <property type="protein sequence ID" value="OGC54875.1"/>
    <property type="molecule type" value="Genomic_DNA"/>
</dbReference>
<evidence type="ECO:0000313" key="3">
    <source>
        <dbReference type="Proteomes" id="UP000179005"/>
    </source>
</evidence>
<gene>
    <name evidence="2" type="ORF">A2797_00305</name>
</gene>
<accession>A0A1F4VCE5</accession>
<protein>
    <submittedName>
        <fullName evidence="2">Uncharacterized protein</fullName>
    </submittedName>
</protein>
<evidence type="ECO:0000256" key="1">
    <source>
        <dbReference type="SAM" id="MobiDB-lite"/>
    </source>
</evidence>
<name>A0A1F4VCE5_UNCKA</name>
<proteinExistence type="predicted"/>
<comment type="caution">
    <text evidence="2">The sequence shown here is derived from an EMBL/GenBank/DDBJ whole genome shotgun (WGS) entry which is preliminary data.</text>
</comment>
<evidence type="ECO:0000313" key="2">
    <source>
        <dbReference type="EMBL" id="OGC54875.1"/>
    </source>
</evidence>
<reference evidence="2 3" key="1">
    <citation type="journal article" date="2016" name="Nat. Commun.">
        <title>Thousands of microbial genomes shed light on interconnected biogeochemical processes in an aquifer system.</title>
        <authorList>
            <person name="Anantharaman K."/>
            <person name="Brown C.T."/>
            <person name="Hug L.A."/>
            <person name="Sharon I."/>
            <person name="Castelle C.J."/>
            <person name="Probst A.J."/>
            <person name="Thomas B.C."/>
            <person name="Singh A."/>
            <person name="Wilkins M.J."/>
            <person name="Karaoz U."/>
            <person name="Brodie E.L."/>
            <person name="Williams K.H."/>
            <person name="Hubbard S.S."/>
            <person name="Banfield J.F."/>
        </authorList>
    </citation>
    <scope>NUCLEOTIDE SEQUENCE [LARGE SCALE GENOMIC DNA]</scope>
</reference>
<sequence length="102" mass="10971">MQAKIYISRGGTDEAMAIASDVLTRASGATQADAKAAEDRAVAIAVADDQARKNHLEHVKALEEARARERTEAETAAQEQRDLAEGKRAEAGRIERALSAIR</sequence>